<dbReference type="KEGG" id="bgok:Pr1d_24520"/>
<gene>
    <name evidence="2" type="ORF">Pr1d_24520</name>
</gene>
<dbReference type="InterPro" id="IPR011474">
    <property type="entry name" value="DUF1580"/>
</dbReference>
<proteinExistence type="predicted"/>
<sequence>MDIYSEDRITLNQLAKECSRNPSTIWRWHLNGVRGVKLETYVEGGCRFTSRQAHRRFQQRCTDAANGTSPQPKTSIQRERDIQRAEAELAEMGL</sequence>
<dbReference type="AlphaFoldDB" id="A0A5B9QLX7"/>
<dbReference type="RefSeq" id="WP_148073708.1">
    <property type="nucleotide sequence ID" value="NZ_CP042913.1"/>
</dbReference>
<protein>
    <submittedName>
        <fullName evidence="2">Uncharacterized protein</fullName>
    </submittedName>
</protein>
<evidence type="ECO:0000256" key="1">
    <source>
        <dbReference type="SAM" id="MobiDB-lite"/>
    </source>
</evidence>
<evidence type="ECO:0000313" key="2">
    <source>
        <dbReference type="EMBL" id="QEG35161.1"/>
    </source>
</evidence>
<dbReference type="Pfam" id="PF07618">
    <property type="entry name" value="DUF1580"/>
    <property type="match status" value="1"/>
</dbReference>
<dbReference type="Proteomes" id="UP000323917">
    <property type="component" value="Chromosome"/>
</dbReference>
<feature type="region of interest" description="Disordered" evidence="1">
    <location>
        <begin position="60"/>
        <end position="80"/>
    </location>
</feature>
<reference evidence="2 3" key="1">
    <citation type="submission" date="2019-08" db="EMBL/GenBank/DDBJ databases">
        <title>Deep-cultivation of Planctomycetes and their phenomic and genomic characterization uncovers novel biology.</title>
        <authorList>
            <person name="Wiegand S."/>
            <person name="Jogler M."/>
            <person name="Boedeker C."/>
            <person name="Pinto D."/>
            <person name="Vollmers J."/>
            <person name="Rivas-Marin E."/>
            <person name="Kohn T."/>
            <person name="Peeters S.H."/>
            <person name="Heuer A."/>
            <person name="Rast P."/>
            <person name="Oberbeckmann S."/>
            <person name="Bunk B."/>
            <person name="Jeske O."/>
            <person name="Meyerdierks A."/>
            <person name="Storesund J.E."/>
            <person name="Kallscheuer N."/>
            <person name="Luecker S."/>
            <person name="Lage O.M."/>
            <person name="Pohl T."/>
            <person name="Merkel B.J."/>
            <person name="Hornburger P."/>
            <person name="Mueller R.-W."/>
            <person name="Bruemmer F."/>
            <person name="Labrenz M."/>
            <person name="Spormann A.M."/>
            <person name="Op den Camp H."/>
            <person name="Overmann J."/>
            <person name="Amann R."/>
            <person name="Jetten M.S.M."/>
            <person name="Mascher T."/>
            <person name="Medema M.H."/>
            <person name="Devos D.P."/>
            <person name="Kaster A.-K."/>
            <person name="Ovreas L."/>
            <person name="Rohde M."/>
            <person name="Galperin M.Y."/>
            <person name="Jogler C."/>
        </authorList>
    </citation>
    <scope>NUCLEOTIDE SEQUENCE [LARGE SCALE GENOMIC DNA]</scope>
    <source>
        <strain evidence="2 3">Pr1d</strain>
    </source>
</reference>
<name>A0A5B9QLX7_9BACT</name>
<organism evidence="2 3">
    <name type="scientific">Bythopirellula goksoeyrii</name>
    <dbReference type="NCBI Taxonomy" id="1400387"/>
    <lineage>
        <taxon>Bacteria</taxon>
        <taxon>Pseudomonadati</taxon>
        <taxon>Planctomycetota</taxon>
        <taxon>Planctomycetia</taxon>
        <taxon>Pirellulales</taxon>
        <taxon>Lacipirellulaceae</taxon>
        <taxon>Bythopirellula</taxon>
    </lineage>
</organism>
<dbReference type="OrthoDB" id="290434at2"/>
<feature type="compositionally biased region" description="Polar residues" evidence="1">
    <location>
        <begin position="60"/>
        <end position="75"/>
    </location>
</feature>
<dbReference type="EMBL" id="CP042913">
    <property type="protein sequence ID" value="QEG35161.1"/>
    <property type="molecule type" value="Genomic_DNA"/>
</dbReference>
<accession>A0A5B9QLX7</accession>
<keyword evidence="3" id="KW-1185">Reference proteome</keyword>
<evidence type="ECO:0000313" key="3">
    <source>
        <dbReference type="Proteomes" id="UP000323917"/>
    </source>
</evidence>